<evidence type="ECO:0000313" key="2">
    <source>
        <dbReference type="Proteomes" id="UP000182631"/>
    </source>
</evidence>
<reference evidence="2" key="1">
    <citation type="submission" date="2016-02" db="EMBL/GenBank/DDBJ databases">
        <authorList>
            <person name="liu f."/>
        </authorList>
    </citation>
    <scope>NUCLEOTIDE SEQUENCE [LARGE SCALE GENOMIC DNA]</scope>
</reference>
<sequence length="63" mass="7010">MGTAISPAKLICDAVVQSLSKLLRSHQVRDDCRRVASWFESVDSISQTCHLIEALPGELRQSR</sequence>
<protein>
    <submittedName>
        <fullName evidence="1">Uncharacterized protein</fullName>
    </submittedName>
</protein>
<accession>A0A171DF36</accession>
<name>A0A171DF36_9SYNE</name>
<dbReference type="Proteomes" id="UP000182631">
    <property type="component" value="Unassembled WGS sequence"/>
</dbReference>
<proteinExistence type="predicted"/>
<gene>
    <name evidence="1" type="ORF">FLM9_272</name>
</gene>
<dbReference type="EMBL" id="FITM01000029">
    <property type="protein sequence ID" value="SAY38414.1"/>
    <property type="molecule type" value="Genomic_DNA"/>
</dbReference>
<organism evidence="1 2">
    <name type="scientific">Candidatus Synechococcus spongiarum</name>
    <dbReference type="NCBI Taxonomy" id="431041"/>
    <lineage>
        <taxon>Bacteria</taxon>
        <taxon>Bacillati</taxon>
        <taxon>Cyanobacteriota</taxon>
        <taxon>Cyanophyceae</taxon>
        <taxon>Synechococcales</taxon>
        <taxon>Synechococcaceae</taxon>
        <taxon>Synechococcus</taxon>
    </lineage>
</organism>
<evidence type="ECO:0000313" key="1">
    <source>
        <dbReference type="EMBL" id="SAY38414.1"/>
    </source>
</evidence>
<dbReference type="AlphaFoldDB" id="A0A171DF36"/>
<keyword evidence="2" id="KW-1185">Reference proteome</keyword>